<dbReference type="RefSeq" id="WP_344192674.1">
    <property type="nucleotide sequence ID" value="NZ_BAAARN010000001.1"/>
</dbReference>
<dbReference type="EMBL" id="BAAARN010000001">
    <property type="protein sequence ID" value="GAA2736059.1"/>
    <property type="molecule type" value="Genomic_DNA"/>
</dbReference>
<accession>A0ABN3UN45</accession>
<gene>
    <name evidence="2" type="ORF">GCM10009867_19850</name>
</gene>
<organism evidence="2 3">
    <name type="scientific">Pedococcus aerophilus</name>
    <dbReference type="NCBI Taxonomy" id="436356"/>
    <lineage>
        <taxon>Bacteria</taxon>
        <taxon>Bacillati</taxon>
        <taxon>Actinomycetota</taxon>
        <taxon>Actinomycetes</taxon>
        <taxon>Micrococcales</taxon>
        <taxon>Intrasporangiaceae</taxon>
        <taxon>Pedococcus</taxon>
    </lineage>
</organism>
<protein>
    <recommendedName>
        <fullName evidence="4">Transposase</fullName>
    </recommendedName>
</protein>
<feature type="region of interest" description="Disordered" evidence="1">
    <location>
        <begin position="167"/>
        <end position="202"/>
    </location>
</feature>
<name>A0ABN3UN45_9MICO</name>
<evidence type="ECO:0000313" key="3">
    <source>
        <dbReference type="Proteomes" id="UP001501326"/>
    </source>
</evidence>
<proteinExistence type="predicted"/>
<evidence type="ECO:0000256" key="1">
    <source>
        <dbReference type="SAM" id="MobiDB-lite"/>
    </source>
</evidence>
<evidence type="ECO:0000313" key="2">
    <source>
        <dbReference type="EMBL" id="GAA2736059.1"/>
    </source>
</evidence>
<evidence type="ECO:0008006" key="4">
    <source>
        <dbReference type="Google" id="ProtNLM"/>
    </source>
</evidence>
<comment type="caution">
    <text evidence="2">The sequence shown here is derived from an EMBL/GenBank/DDBJ whole genome shotgun (WGS) entry which is preliminary data.</text>
</comment>
<dbReference type="Proteomes" id="UP001501326">
    <property type="component" value="Unassembled WGS sequence"/>
</dbReference>
<reference evidence="2 3" key="1">
    <citation type="journal article" date="2019" name="Int. J. Syst. Evol. Microbiol.">
        <title>The Global Catalogue of Microorganisms (GCM) 10K type strain sequencing project: providing services to taxonomists for standard genome sequencing and annotation.</title>
        <authorList>
            <consortium name="The Broad Institute Genomics Platform"/>
            <consortium name="The Broad Institute Genome Sequencing Center for Infectious Disease"/>
            <person name="Wu L."/>
            <person name="Ma J."/>
        </authorList>
    </citation>
    <scope>NUCLEOTIDE SEQUENCE [LARGE SCALE GENOMIC DNA]</scope>
    <source>
        <strain evidence="2 3">JCM 16378</strain>
    </source>
</reference>
<feature type="region of interest" description="Disordered" evidence="1">
    <location>
        <begin position="220"/>
        <end position="239"/>
    </location>
</feature>
<keyword evidence="3" id="KW-1185">Reference proteome</keyword>
<sequence>MKTVEQTITDVEHARWVVDKAGIGALLDANSRRSNRGRKREGLDGRLFMILLIAAAMQGRATIQRMWEIATGQLPRGLQWELGVLRKDGNTVAQLTPKQLYDMGSALNKHLAWTGPLASSLSEEECLRRERVVAAIADALTVTTHVVARSGSALAVDESGVWAWTRGRRKPVDAPPVHPSDEDEQRSGRPLAASAVEGSVPVEALDHEPVDEDYVKEVPTVASDSRGPSEARVEAPASKARRFDPDAKWGVKTHKDGGRTSYFGYALHTLVRIPDVGQTKDASAEPLFVERFRLTPASTDIVDVTVGMIDDVLAAGVEVGDLIGDRHYSYKKAERWALPLWKRGVRLVHDLRKDDHGAVDYEGSKIIAGWPHCPGTPSHLEVLLRPGSTGTKAEIDTFRSQIDERFKFAMRRHKTVLGDGKSRWGCPALNGKVGCPFIDGTVEVARETGQPIVVPPAAKTPFCKQTTVQIPPGRHMKYAQEEYWGDGRWEPSWDRRTYVEGVYGNLKNPNTENIHRGFFQFTGLPMVTLAMAAAVASYNIRELNNWHERTGLGDAEHPLLASTQWVDGLTMLTRQQADDVDAAYGEQRAA</sequence>